<sequence length="127" mass="14652">MSYQLETFIEAFNRAWTDGKVQDMEPLLDEGVVFLSPDMETKVIGRTACLETIRAYAKNATTKSFEVKHNDIHTWNETAVITLDYVIAYEMGHIVYNELGKELWTLKKQAGKWLLIWRALIKSQPLA</sequence>
<dbReference type="InterPro" id="IPR032710">
    <property type="entry name" value="NTF2-like_dom_sf"/>
</dbReference>
<evidence type="ECO:0000313" key="3">
    <source>
        <dbReference type="Proteomes" id="UP000064893"/>
    </source>
</evidence>
<accession>A0A0S2HYB0</accession>
<dbReference type="STRING" id="1307839.L21SP5_01350"/>
<dbReference type="OrthoDB" id="1524906at2"/>
<evidence type="ECO:0000259" key="1">
    <source>
        <dbReference type="Pfam" id="PF14534"/>
    </source>
</evidence>
<dbReference type="EMBL" id="CP013118">
    <property type="protein sequence ID" value="ALO15000.1"/>
    <property type="molecule type" value="Genomic_DNA"/>
</dbReference>
<proteinExistence type="predicted"/>
<dbReference type="Gene3D" id="3.10.450.50">
    <property type="match status" value="1"/>
</dbReference>
<dbReference type="SUPFAM" id="SSF54427">
    <property type="entry name" value="NTF2-like"/>
    <property type="match status" value="1"/>
</dbReference>
<dbReference type="AlphaFoldDB" id="A0A0S2HYB0"/>
<gene>
    <name evidence="2" type="ORF">L21SP5_01350</name>
</gene>
<evidence type="ECO:0000313" key="2">
    <source>
        <dbReference type="EMBL" id="ALO15000.1"/>
    </source>
</evidence>
<protein>
    <recommendedName>
        <fullName evidence="1">DUF4440 domain-containing protein</fullName>
    </recommendedName>
</protein>
<dbReference type="KEGG" id="blq:L21SP5_01350"/>
<dbReference type="RefSeq" id="WP_157754580.1">
    <property type="nucleotide sequence ID" value="NZ_CP013118.1"/>
</dbReference>
<name>A0A0S2HYB0_9BACT</name>
<dbReference type="InterPro" id="IPR027843">
    <property type="entry name" value="DUF4440"/>
</dbReference>
<organism evidence="2 3">
    <name type="scientific">Salinivirga cyanobacteriivorans</name>
    <dbReference type="NCBI Taxonomy" id="1307839"/>
    <lineage>
        <taxon>Bacteria</taxon>
        <taxon>Pseudomonadati</taxon>
        <taxon>Bacteroidota</taxon>
        <taxon>Bacteroidia</taxon>
        <taxon>Bacteroidales</taxon>
        <taxon>Salinivirgaceae</taxon>
        <taxon>Salinivirga</taxon>
    </lineage>
</organism>
<dbReference type="Proteomes" id="UP000064893">
    <property type="component" value="Chromosome"/>
</dbReference>
<reference evidence="2 3" key="1">
    <citation type="submission" date="2015-11" db="EMBL/GenBank/DDBJ databases">
        <title>Description and complete genome sequence of a novel strain predominating in hypersaline microbial mats and representing a new family of the Bacteriodetes phylum.</title>
        <authorList>
            <person name="Spring S."/>
            <person name="Bunk B."/>
            <person name="Sproer C."/>
            <person name="Klenk H.-P."/>
        </authorList>
    </citation>
    <scope>NUCLEOTIDE SEQUENCE [LARGE SCALE GENOMIC DNA]</scope>
    <source>
        <strain evidence="2 3">L21-Spi-D4</strain>
    </source>
</reference>
<keyword evidence="3" id="KW-1185">Reference proteome</keyword>
<dbReference type="Pfam" id="PF14534">
    <property type="entry name" value="DUF4440"/>
    <property type="match status" value="1"/>
</dbReference>
<feature type="domain" description="DUF4440" evidence="1">
    <location>
        <begin position="8"/>
        <end position="115"/>
    </location>
</feature>